<dbReference type="InterPro" id="IPR015797">
    <property type="entry name" value="NUDIX_hydrolase-like_dom_sf"/>
</dbReference>
<comment type="cofactor">
    <cofactor evidence="1">
        <name>Mg(2+)</name>
        <dbReference type="ChEBI" id="CHEBI:18420"/>
    </cofactor>
</comment>
<dbReference type="PANTHER" id="PTHR11839">
    <property type="entry name" value="UDP/ADP-SUGAR PYROPHOSPHATASE"/>
    <property type="match status" value="1"/>
</dbReference>
<dbReference type="InterPro" id="IPR000086">
    <property type="entry name" value="NUDIX_hydrolase_dom"/>
</dbReference>
<sequence length="197" mass="22390">MNARDARSEEHILRNNARGENERWIVHGERPVYETEWVKVGLADISQPSGQRFEHHTVWFPPVAMAIVFDNANDRVLMAWRHRFAPDIWSWEVPGGIIDGDESPEETVVREIEEETGYRPRSIEPLITFEPAVGMLRNPNHLFVVRGVERVAEPTEQNEGTFQWVPFREVPDLIRAGQVGNSGALIGLLHVLALGGK</sequence>
<dbReference type="PROSITE" id="PS51462">
    <property type="entry name" value="NUDIX"/>
    <property type="match status" value="1"/>
</dbReference>
<accession>A0ABQ3J8I4</accession>
<evidence type="ECO:0000256" key="4">
    <source>
        <dbReference type="RuleBase" id="RU003476"/>
    </source>
</evidence>
<dbReference type="RefSeq" id="WP_229874692.1">
    <property type="nucleotide sequence ID" value="NZ_BNAU01000006.1"/>
</dbReference>
<feature type="domain" description="Nudix hydrolase" evidence="5">
    <location>
        <begin position="59"/>
        <end position="187"/>
    </location>
</feature>
<dbReference type="EMBL" id="BNAU01000006">
    <property type="protein sequence ID" value="GHF10440.1"/>
    <property type="molecule type" value="Genomic_DNA"/>
</dbReference>
<comment type="caution">
    <text evidence="6">The sequence shown here is derived from an EMBL/GenBank/DDBJ whole genome shotgun (WGS) entry which is preliminary data.</text>
</comment>
<evidence type="ECO:0000256" key="3">
    <source>
        <dbReference type="ARBA" id="ARBA00022801"/>
    </source>
</evidence>
<dbReference type="Proteomes" id="UP000605897">
    <property type="component" value="Unassembled WGS sequence"/>
</dbReference>
<protein>
    <submittedName>
        <fullName evidence="6">NUDIX hydrolase</fullName>
    </submittedName>
</protein>
<dbReference type="InterPro" id="IPR020084">
    <property type="entry name" value="NUDIX_hydrolase_CS"/>
</dbReference>
<dbReference type="Gene3D" id="3.90.79.10">
    <property type="entry name" value="Nucleoside Triphosphate Pyrophosphohydrolase"/>
    <property type="match status" value="1"/>
</dbReference>
<evidence type="ECO:0000256" key="1">
    <source>
        <dbReference type="ARBA" id="ARBA00001946"/>
    </source>
</evidence>
<evidence type="ECO:0000313" key="6">
    <source>
        <dbReference type="EMBL" id="GHF10440.1"/>
    </source>
</evidence>
<dbReference type="PROSITE" id="PS00893">
    <property type="entry name" value="NUDIX_BOX"/>
    <property type="match status" value="1"/>
</dbReference>
<evidence type="ECO:0000256" key="2">
    <source>
        <dbReference type="ARBA" id="ARBA00005582"/>
    </source>
</evidence>
<dbReference type="PRINTS" id="PR00502">
    <property type="entry name" value="NUDIXFAMILY"/>
</dbReference>
<reference evidence="7" key="1">
    <citation type="journal article" date="2019" name="Int. J. Syst. Evol. Microbiol.">
        <title>The Global Catalogue of Microorganisms (GCM) 10K type strain sequencing project: providing services to taxonomists for standard genome sequencing and annotation.</title>
        <authorList>
            <consortium name="The Broad Institute Genomics Platform"/>
            <consortium name="The Broad Institute Genome Sequencing Center for Infectious Disease"/>
            <person name="Wu L."/>
            <person name="Ma J."/>
        </authorList>
    </citation>
    <scope>NUCLEOTIDE SEQUENCE [LARGE SCALE GENOMIC DNA]</scope>
    <source>
        <strain evidence="7">CGMCC 4.7677</strain>
    </source>
</reference>
<dbReference type="Pfam" id="PF00293">
    <property type="entry name" value="NUDIX"/>
    <property type="match status" value="1"/>
</dbReference>
<dbReference type="SUPFAM" id="SSF55811">
    <property type="entry name" value="Nudix"/>
    <property type="match status" value="1"/>
</dbReference>
<dbReference type="InterPro" id="IPR020476">
    <property type="entry name" value="Nudix_hydrolase"/>
</dbReference>
<keyword evidence="7" id="KW-1185">Reference proteome</keyword>
<organism evidence="6 7">
    <name type="scientific">Amycolatopsis deserti</name>
    <dbReference type="NCBI Taxonomy" id="185696"/>
    <lineage>
        <taxon>Bacteria</taxon>
        <taxon>Bacillati</taxon>
        <taxon>Actinomycetota</taxon>
        <taxon>Actinomycetes</taxon>
        <taxon>Pseudonocardiales</taxon>
        <taxon>Pseudonocardiaceae</taxon>
        <taxon>Amycolatopsis</taxon>
    </lineage>
</organism>
<gene>
    <name evidence="6" type="ORF">GCM10017786_50140</name>
</gene>
<dbReference type="CDD" id="cd03424">
    <property type="entry name" value="NUDIX_ADPRase_Nudt5_UGPPase_Nudt14"/>
    <property type="match status" value="1"/>
</dbReference>
<evidence type="ECO:0000313" key="7">
    <source>
        <dbReference type="Proteomes" id="UP000605897"/>
    </source>
</evidence>
<comment type="similarity">
    <text evidence="2 4">Belongs to the Nudix hydrolase family.</text>
</comment>
<proteinExistence type="inferred from homology"/>
<dbReference type="GO" id="GO:0016787">
    <property type="term" value="F:hydrolase activity"/>
    <property type="evidence" value="ECO:0007669"/>
    <property type="project" value="UniProtKB-KW"/>
</dbReference>
<name>A0ABQ3J8I4_9PSEU</name>
<dbReference type="PANTHER" id="PTHR11839:SF18">
    <property type="entry name" value="NUDIX HYDROLASE DOMAIN-CONTAINING PROTEIN"/>
    <property type="match status" value="1"/>
</dbReference>
<evidence type="ECO:0000259" key="5">
    <source>
        <dbReference type="PROSITE" id="PS51462"/>
    </source>
</evidence>
<keyword evidence="3 4" id="KW-0378">Hydrolase</keyword>